<keyword evidence="2" id="KW-1185">Reference proteome</keyword>
<organism evidence="1 2">
    <name type="scientific">Fusarium albosuccineum</name>
    <dbReference type="NCBI Taxonomy" id="1237068"/>
    <lineage>
        <taxon>Eukaryota</taxon>
        <taxon>Fungi</taxon>
        <taxon>Dikarya</taxon>
        <taxon>Ascomycota</taxon>
        <taxon>Pezizomycotina</taxon>
        <taxon>Sordariomycetes</taxon>
        <taxon>Hypocreomycetidae</taxon>
        <taxon>Hypocreales</taxon>
        <taxon>Nectriaceae</taxon>
        <taxon>Fusarium</taxon>
        <taxon>Fusarium decemcellulare species complex</taxon>
    </lineage>
</organism>
<dbReference type="EMBL" id="JAADYS010000461">
    <property type="protein sequence ID" value="KAF4469556.1"/>
    <property type="molecule type" value="Genomic_DNA"/>
</dbReference>
<dbReference type="CDD" id="cd18186">
    <property type="entry name" value="BTB_POZ_ZBTB_KLHL-like"/>
    <property type="match status" value="1"/>
</dbReference>
<dbReference type="SUPFAM" id="SSF54695">
    <property type="entry name" value="POZ domain"/>
    <property type="match status" value="1"/>
</dbReference>
<dbReference type="Gene3D" id="3.30.710.10">
    <property type="entry name" value="Potassium Channel Kv1.1, Chain A"/>
    <property type="match status" value="1"/>
</dbReference>
<dbReference type="OrthoDB" id="5275938at2759"/>
<evidence type="ECO:0000313" key="2">
    <source>
        <dbReference type="Proteomes" id="UP000554235"/>
    </source>
</evidence>
<proteinExistence type="predicted"/>
<gene>
    <name evidence="1" type="ORF">FALBO_3543</name>
</gene>
<dbReference type="AlphaFoldDB" id="A0A8H4LI68"/>
<sequence length="330" mass="37597">MPERGIIDFDPRADIKLKVGGKGAGSVVFGACSRALSRASPVFERMLYGNFIEARSRQAEGDEWIVELPEDKAEPFIVFLQIAHCRFNKVEKKLRLDLLYDLTVLTNYYDCTRLLEPWMGAWMSGMEDEMRKSSLNMAKALWISWEFGRKENFSRIARRMLMDSEGGMAIDDAIFLDLKMPPDIIERITAIRTQTIQALLDVCHDMVDNLLVVDEKPRWCRYAEWMGPHRCESMILGSLTFCLARAGLWPLPTPEDVPDSIVGLHRKMTGLIIHDIGEIPGTKPAVDHRGCNPGPYLLNEVEAIFKDIPSPITKFHLDQMDRQAKRLTQA</sequence>
<name>A0A8H4LI68_9HYPO</name>
<reference evidence="1 2" key="1">
    <citation type="submission" date="2020-01" db="EMBL/GenBank/DDBJ databases">
        <title>Identification and distribution of gene clusters putatively required for synthesis of sphingolipid metabolism inhibitors in phylogenetically diverse species of the filamentous fungus Fusarium.</title>
        <authorList>
            <person name="Kim H.-S."/>
            <person name="Busman M."/>
            <person name="Brown D.W."/>
            <person name="Divon H."/>
            <person name="Uhlig S."/>
            <person name="Proctor R.H."/>
        </authorList>
    </citation>
    <scope>NUCLEOTIDE SEQUENCE [LARGE SCALE GENOMIC DNA]</scope>
    <source>
        <strain evidence="1 2">NRRL 20459</strain>
    </source>
</reference>
<dbReference type="Proteomes" id="UP000554235">
    <property type="component" value="Unassembled WGS sequence"/>
</dbReference>
<comment type="caution">
    <text evidence="1">The sequence shown here is derived from an EMBL/GenBank/DDBJ whole genome shotgun (WGS) entry which is preliminary data.</text>
</comment>
<accession>A0A8H4LI68</accession>
<evidence type="ECO:0000313" key="1">
    <source>
        <dbReference type="EMBL" id="KAF4469556.1"/>
    </source>
</evidence>
<dbReference type="InterPro" id="IPR011333">
    <property type="entry name" value="SKP1/BTB/POZ_sf"/>
</dbReference>
<protein>
    <submittedName>
        <fullName evidence="1">Nuclear pore</fullName>
    </submittedName>
</protein>